<comment type="caution">
    <text evidence="3">The sequence shown here is derived from an EMBL/GenBank/DDBJ whole genome shotgun (WGS) entry which is preliminary data.</text>
</comment>
<dbReference type="EMBL" id="BAAALV010000007">
    <property type="protein sequence ID" value="GAA1923643.1"/>
    <property type="molecule type" value="Genomic_DNA"/>
</dbReference>
<reference evidence="3 4" key="1">
    <citation type="journal article" date="2019" name="Int. J. Syst. Evol. Microbiol.">
        <title>The Global Catalogue of Microorganisms (GCM) 10K type strain sequencing project: providing services to taxonomists for standard genome sequencing and annotation.</title>
        <authorList>
            <consortium name="The Broad Institute Genomics Platform"/>
            <consortium name="The Broad Institute Genome Sequencing Center for Infectious Disease"/>
            <person name="Wu L."/>
            <person name="Ma J."/>
        </authorList>
    </citation>
    <scope>NUCLEOTIDE SEQUENCE [LARGE SCALE GENOMIC DNA]</scope>
    <source>
        <strain evidence="3 4">JCM 13316</strain>
    </source>
</reference>
<dbReference type="SUPFAM" id="SSF55961">
    <property type="entry name" value="Bet v1-like"/>
    <property type="match status" value="1"/>
</dbReference>
<evidence type="ECO:0000313" key="4">
    <source>
        <dbReference type="Proteomes" id="UP001500784"/>
    </source>
</evidence>
<dbReference type="InterPro" id="IPR023393">
    <property type="entry name" value="START-like_dom_sf"/>
</dbReference>
<evidence type="ECO:0000313" key="3">
    <source>
        <dbReference type="EMBL" id="GAA1923643.1"/>
    </source>
</evidence>
<keyword evidence="4" id="KW-1185">Reference proteome</keyword>
<gene>
    <name evidence="3" type="ORF">GCM10009688_30910</name>
</gene>
<evidence type="ECO:0000259" key="2">
    <source>
        <dbReference type="Pfam" id="PF08327"/>
    </source>
</evidence>
<feature type="domain" description="Activator of Hsp90 ATPase homologue 1/2-like C-terminal" evidence="2">
    <location>
        <begin position="23"/>
        <end position="159"/>
    </location>
</feature>
<name>A0ABN2PJR9_9MICC</name>
<dbReference type="Gene3D" id="3.30.530.20">
    <property type="match status" value="1"/>
</dbReference>
<dbReference type="Pfam" id="PF08327">
    <property type="entry name" value="AHSA1"/>
    <property type="match status" value="1"/>
</dbReference>
<protein>
    <submittedName>
        <fullName evidence="3">SRPBCC domain-containing protein</fullName>
    </submittedName>
</protein>
<dbReference type="RefSeq" id="WP_152228443.1">
    <property type="nucleotide sequence ID" value="NZ_BAAALV010000007.1"/>
</dbReference>
<dbReference type="InterPro" id="IPR013538">
    <property type="entry name" value="ASHA1/2-like_C"/>
</dbReference>
<dbReference type="CDD" id="cd07814">
    <property type="entry name" value="SRPBCC_CalC_Aha1-like"/>
    <property type="match status" value="1"/>
</dbReference>
<sequence length="162" mass="18054">MSVKSIDKDYDTLTITALAEFEAAPEQVWELWADPRKLERWWGPPTHPATVPQHDLTPGGTVTYFMTGPDGETYHGWWEVISVERPEKLRFRDGFAEEDGTRRDDMPISDVTVTFAARDGGTVVEVVTAFADREQMEEQISMGAIDGVACAMSQMDAILADA</sequence>
<comment type="similarity">
    <text evidence="1">Belongs to the AHA1 family.</text>
</comment>
<dbReference type="Proteomes" id="UP001500784">
    <property type="component" value="Unassembled WGS sequence"/>
</dbReference>
<evidence type="ECO:0000256" key="1">
    <source>
        <dbReference type="ARBA" id="ARBA00006817"/>
    </source>
</evidence>
<proteinExistence type="inferred from homology"/>
<accession>A0ABN2PJR9</accession>
<organism evidence="3 4">
    <name type="scientific">Arthrobacter gandavensis</name>
    <dbReference type="NCBI Taxonomy" id="169960"/>
    <lineage>
        <taxon>Bacteria</taxon>
        <taxon>Bacillati</taxon>
        <taxon>Actinomycetota</taxon>
        <taxon>Actinomycetes</taxon>
        <taxon>Micrococcales</taxon>
        <taxon>Micrococcaceae</taxon>
        <taxon>Arthrobacter</taxon>
    </lineage>
</organism>